<evidence type="ECO:0000313" key="2">
    <source>
        <dbReference type="Proteomes" id="UP000281553"/>
    </source>
</evidence>
<dbReference type="EMBL" id="UYRU01045357">
    <property type="protein sequence ID" value="VDK89341.1"/>
    <property type="molecule type" value="Genomic_DNA"/>
</dbReference>
<accession>A0A3P6VFJ5</accession>
<organism evidence="1 2">
    <name type="scientific">Dibothriocephalus latus</name>
    <name type="common">Fish tapeworm</name>
    <name type="synonym">Diphyllobothrium latum</name>
    <dbReference type="NCBI Taxonomy" id="60516"/>
    <lineage>
        <taxon>Eukaryota</taxon>
        <taxon>Metazoa</taxon>
        <taxon>Spiralia</taxon>
        <taxon>Lophotrochozoa</taxon>
        <taxon>Platyhelminthes</taxon>
        <taxon>Cestoda</taxon>
        <taxon>Eucestoda</taxon>
        <taxon>Diphyllobothriidea</taxon>
        <taxon>Diphyllobothriidae</taxon>
        <taxon>Dibothriocephalus</taxon>
    </lineage>
</organism>
<reference evidence="1 2" key="1">
    <citation type="submission" date="2018-11" db="EMBL/GenBank/DDBJ databases">
        <authorList>
            <consortium name="Pathogen Informatics"/>
        </authorList>
    </citation>
    <scope>NUCLEOTIDE SEQUENCE [LARGE SCALE GENOMIC DNA]</scope>
</reference>
<dbReference type="Proteomes" id="UP000281553">
    <property type="component" value="Unassembled WGS sequence"/>
</dbReference>
<proteinExistence type="predicted"/>
<name>A0A3P6VFJ5_DIBLA</name>
<gene>
    <name evidence="1" type="ORF">DILT_LOCUS4372</name>
</gene>
<sequence length="66" mass="7719">MDSFGSGKCVKCLDLGNFCFHDSHWNKKERVRSTQFCSEGIYFLRTIQMRLRQSKQAESGAWKIAR</sequence>
<evidence type="ECO:0000313" key="1">
    <source>
        <dbReference type="EMBL" id="VDK89341.1"/>
    </source>
</evidence>
<protein>
    <submittedName>
        <fullName evidence="1">Uncharacterized protein</fullName>
    </submittedName>
</protein>
<dbReference type="AlphaFoldDB" id="A0A3P6VFJ5"/>
<keyword evidence="2" id="KW-1185">Reference proteome</keyword>